<name>A0A7J6X5F7_THATH</name>
<organism evidence="1 2">
    <name type="scientific">Thalictrum thalictroides</name>
    <name type="common">Rue-anemone</name>
    <name type="synonym">Anemone thalictroides</name>
    <dbReference type="NCBI Taxonomy" id="46969"/>
    <lineage>
        <taxon>Eukaryota</taxon>
        <taxon>Viridiplantae</taxon>
        <taxon>Streptophyta</taxon>
        <taxon>Embryophyta</taxon>
        <taxon>Tracheophyta</taxon>
        <taxon>Spermatophyta</taxon>
        <taxon>Magnoliopsida</taxon>
        <taxon>Ranunculales</taxon>
        <taxon>Ranunculaceae</taxon>
        <taxon>Thalictroideae</taxon>
        <taxon>Thalictrum</taxon>
    </lineage>
</organism>
<dbReference type="AlphaFoldDB" id="A0A7J6X5F7"/>
<comment type="caution">
    <text evidence="1">The sequence shown here is derived from an EMBL/GenBank/DDBJ whole genome shotgun (WGS) entry which is preliminary data.</text>
</comment>
<evidence type="ECO:0000313" key="1">
    <source>
        <dbReference type="EMBL" id="KAF5203602.1"/>
    </source>
</evidence>
<protein>
    <submittedName>
        <fullName evidence="1">Uncharacterized protein</fullName>
    </submittedName>
</protein>
<evidence type="ECO:0000313" key="2">
    <source>
        <dbReference type="Proteomes" id="UP000554482"/>
    </source>
</evidence>
<sequence length="168" mass="19683">RQCDPNTSNATSKMKADLIVLTMEVIVNHHPLLRNGEKQLQTTNKAKQLTKSDTEAGTVLRKARGCQYFITQARAHTMFKKSISDEEDDKWIKLEEKYKNENLDFSVFEAITFIRNRVEHLNESKYNAPMSQANMLEAVYQYDDWILLRIFDGLYAYHKMKAKFLRDV</sequence>
<reference evidence="1 2" key="1">
    <citation type="submission" date="2020-06" db="EMBL/GenBank/DDBJ databases">
        <title>Transcriptomic and genomic resources for Thalictrum thalictroides and T. hernandezii: Facilitating candidate gene discovery in an emerging model plant lineage.</title>
        <authorList>
            <person name="Arias T."/>
            <person name="Riano-Pachon D.M."/>
            <person name="Di Stilio V.S."/>
        </authorList>
    </citation>
    <scope>NUCLEOTIDE SEQUENCE [LARGE SCALE GENOMIC DNA]</scope>
    <source>
        <strain evidence="2">cv. WT478/WT964</strain>
        <tissue evidence="1">Leaves</tissue>
    </source>
</reference>
<dbReference type="Proteomes" id="UP000554482">
    <property type="component" value="Unassembled WGS sequence"/>
</dbReference>
<accession>A0A7J6X5F7</accession>
<feature type="non-terminal residue" evidence="1">
    <location>
        <position position="1"/>
    </location>
</feature>
<keyword evidence="2" id="KW-1185">Reference proteome</keyword>
<dbReference type="EMBL" id="JABWDY010006559">
    <property type="protein sequence ID" value="KAF5203602.1"/>
    <property type="molecule type" value="Genomic_DNA"/>
</dbReference>
<proteinExistence type="predicted"/>
<gene>
    <name evidence="1" type="ORF">FRX31_006811</name>
</gene>